<accession>A0ABT2ABT6</accession>
<evidence type="ECO:0000313" key="2">
    <source>
        <dbReference type="Proteomes" id="UP001205560"/>
    </source>
</evidence>
<organism evidence="1 2">
    <name type="scientific">Massilia norwichensis</name>
    <dbReference type="NCBI Taxonomy" id="1442366"/>
    <lineage>
        <taxon>Bacteria</taxon>
        <taxon>Pseudomonadati</taxon>
        <taxon>Pseudomonadota</taxon>
        <taxon>Betaproteobacteria</taxon>
        <taxon>Burkholderiales</taxon>
        <taxon>Oxalobacteraceae</taxon>
        <taxon>Telluria group</taxon>
        <taxon>Massilia</taxon>
    </lineage>
</organism>
<evidence type="ECO:0000313" key="1">
    <source>
        <dbReference type="EMBL" id="MCS0591617.1"/>
    </source>
</evidence>
<comment type="caution">
    <text evidence="1">The sequence shown here is derived from an EMBL/GenBank/DDBJ whole genome shotgun (WGS) entry which is preliminary data.</text>
</comment>
<name>A0ABT2ABT6_9BURK</name>
<sequence>MSSIVIQDLARTRELDKRSMSVVRGGTKGVGSFGPNVNVNLNLDQRIGQVQDIKVNVLNNNGVIGPGFVGPDVTLSPLQWAANNAAIPL</sequence>
<dbReference type="EMBL" id="JANUGX010000029">
    <property type="protein sequence ID" value="MCS0591617.1"/>
    <property type="molecule type" value="Genomic_DNA"/>
</dbReference>
<gene>
    <name evidence="1" type="ORF">NX782_20710</name>
</gene>
<dbReference type="Proteomes" id="UP001205560">
    <property type="component" value="Unassembled WGS sequence"/>
</dbReference>
<reference evidence="1 2" key="1">
    <citation type="submission" date="2022-08" db="EMBL/GenBank/DDBJ databases">
        <title>Reclassification of Massilia species as members of the genera Telluria, Duganella, Pseudoduganella, Mokoshia gen. nov. and Zemynaea gen. nov. using orthogonal and non-orthogonal genome-based approaches.</title>
        <authorList>
            <person name="Bowman J.P."/>
        </authorList>
    </citation>
    <scope>NUCLEOTIDE SEQUENCE [LARGE SCALE GENOMIC DNA]</scope>
    <source>
        <strain evidence="1 2">LMG 28164</strain>
    </source>
</reference>
<dbReference type="RefSeq" id="WP_258847386.1">
    <property type="nucleotide sequence ID" value="NZ_JANUGX010000029.1"/>
</dbReference>
<keyword evidence="2" id="KW-1185">Reference proteome</keyword>
<protein>
    <submittedName>
        <fullName evidence="1">Uncharacterized protein</fullName>
    </submittedName>
</protein>
<proteinExistence type="predicted"/>